<evidence type="ECO:0000313" key="7">
    <source>
        <dbReference type="Proteomes" id="UP001629274"/>
    </source>
</evidence>
<dbReference type="RefSeq" id="WP_408264254.1">
    <property type="nucleotide sequence ID" value="NZ_JAQQCK010000021.1"/>
</dbReference>
<keyword evidence="3" id="KW-0732">Signal</keyword>
<dbReference type="PROSITE" id="PS51257">
    <property type="entry name" value="PROKAR_LIPOPROTEIN"/>
    <property type="match status" value="1"/>
</dbReference>
<evidence type="ECO:0000256" key="3">
    <source>
        <dbReference type="ARBA" id="ARBA00022729"/>
    </source>
</evidence>
<dbReference type="PANTHER" id="PTHR47151:SF2">
    <property type="entry name" value="AMINO ACID BINDING PROTEIN"/>
    <property type="match status" value="1"/>
</dbReference>
<evidence type="ECO:0000256" key="1">
    <source>
        <dbReference type="ARBA" id="ARBA00010062"/>
    </source>
</evidence>
<dbReference type="Proteomes" id="UP001629274">
    <property type="component" value="Unassembled WGS sequence"/>
</dbReference>
<name>A0ABW9BQE7_9BURK</name>
<accession>A0ABW9BQE7</accession>
<evidence type="ECO:0000259" key="5">
    <source>
        <dbReference type="Pfam" id="PF13458"/>
    </source>
</evidence>
<keyword evidence="4" id="KW-0029">Amino-acid transport</keyword>
<sequence length="399" mass="41720">MRVRFAYAVSIAAAVAMLTACGKKQDGEAGAGASAATVAAAPASEATVVKIGHAAPLTGPIAHLGKDNENGARLAIDEINTQGLTIDGHKIQLELDAQDDAADPKTGTAVAEKFVDDHVVAVVGHLNSGVSIPASKIYSDAGILEISPSSTNPGYTQQGFKTTYRVVATDAQQGPALANYATKVLNAKRIAIVDDSSVYGKGLADEFAKTVQASGAKIVVRETTNDRATEFQAVLRKIKRVQPDVIMFGGMDATGGPFTKQAAALGIRAKILGGDGVCTDKVGELAGTAVQNLVCSEAGLALSKMDKGADFEKKYVDRFHTPVQIYAPFTYDAVYVIVDAMKRANSIEAPKVLAAMPSTDYNGVIGHIAFDDKGDLKEGAITLYDFKDGKKAVLDVVKM</sequence>
<dbReference type="PANTHER" id="PTHR47151">
    <property type="entry name" value="LEU/ILE/VAL-BINDING ABC TRANSPORTER SUBUNIT"/>
    <property type="match status" value="1"/>
</dbReference>
<protein>
    <submittedName>
        <fullName evidence="6">Branched-chain amino acid ABC transporter substrate-binding protein</fullName>
    </submittedName>
</protein>
<evidence type="ECO:0000313" key="6">
    <source>
        <dbReference type="EMBL" id="MFM0241613.1"/>
    </source>
</evidence>
<dbReference type="EMBL" id="JAQQDR010000010">
    <property type="protein sequence ID" value="MFM0241613.1"/>
    <property type="molecule type" value="Genomic_DNA"/>
</dbReference>
<dbReference type="InterPro" id="IPR000709">
    <property type="entry name" value="Leu_Ile_Val-bd"/>
</dbReference>
<dbReference type="Pfam" id="PF13458">
    <property type="entry name" value="Peripla_BP_6"/>
    <property type="match status" value="1"/>
</dbReference>
<gene>
    <name evidence="6" type="ORF">PQR03_26095</name>
</gene>
<reference evidence="6 7" key="1">
    <citation type="journal article" date="2024" name="Chem. Sci.">
        <title>Discovery of megapolipeptins by genome mining of a Burkholderiales bacteria collection.</title>
        <authorList>
            <person name="Paulo B.S."/>
            <person name="Recchia M.J.J."/>
            <person name="Lee S."/>
            <person name="Fergusson C.H."/>
            <person name="Romanowski S.B."/>
            <person name="Hernandez A."/>
            <person name="Krull N."/>
            <person name="Liu D.Y."/>
            <person name="Cavanagh H."/>
            <person name="Bos A."/>
            <person name="Gray C.A."/>
            <person name="Murphy B.T."/>
            <person name="Linington R.G."/>
            <person name="Eustaquio A.S."/>
        </authorList>
    </citation>
    <scope>NUCLEOTIDE SEQUENCE [LARGE SCALE GENOMIC DNA]</scope>
    <source>
        <strain evidence="6 7">RL17-351-BIE-A</strain>
    </source>
</reference>
<evidence type="ECO:0000256" key="2">
    <source>
        <dbReference type="ARBA" id="ARBA00022448"/>
    </source>
</evidence>
<dbReference type="Gene3D" id="3.40.50.2300">
    <property type="match status" value="2"/>
</dbReference>
<feature type="domain" description="Leucine-binding protein" evidence="5">
    <location>
        <begin position="49"/>
        <end position="388"/>
    </location>
</feature>
<dbReference type="SUPFAM" id="SSF53822">
    <property type="entry name" value="Periplasmic binding protein-like I"/>
    <property type="match status" value="1"/>
</dbReference>
<comment type="similarity">
    <text evidence="1">Belongs to the leucine-binding protein family.</text>
</comment>
<keyword evidence="2" id="KW-0813">Transport</keyword>
<proteinExistence type="inferred from homology"/>
<keyword evidence="7" id="KW-1185">Reference proteome</keyword>
<evidence type="ECO:0000256" key="4">
    <source>
        <dbReference type="ARBA" id="ARBA00022970"/>
    </source>
</evidence>
<comment type="caution">
    <text evidence="6">The sequence shown here is derived from an EMBL/GenBank/DDBJ whole genome shotgun (WGS) entry which is preliminary data.</text>
</comment>
<dbReference type="CDD" id="cd06342">
    <property type="entry name" value="PBP1_ABC_LIVBP-like"/>
    <property type="match status" value="1"/>
</dbReference>
<dbReference type="InterPro" id="IPR028081">
    <property type="entry name" value="Leu-bd"/>
</dbReference>
<organism evidence="6 7">
    <name type="scientific">Paraburkholderia phytofirmans</name>
    <dbReference type="NCBI Taxonomy" id="261302"/>
    <lineage>
        <taxon>Bacteria</taxon>
        <taxon>Pseudomonadati</taxon>
        <taxon>Pseudomonadota</taxon>
        <taxon>Betaproteobacteria</taxon>
        <taxon>Burkholderiales</taxon>
        <taxon>Burkholderiaceae</taxon>
        <taxon>Paraburkholderia</taxon>
    </lineage>
</organism>
<dbReference type="InterPro" id="IPR028082">
    <property type="entry name" value="Peripla_BP_I"/>
</dbReference>
<dbReference type="PRINTS" id="PR00337">
    <property type="entry name" value="LEUILEVALBP"/>
</dbReference>